<keyword evidence="1" id="KW-0812">Transmembrane</keyword>
<feature type="transmembrane region" description="Helical" evidence="1">
    <location>
        <begin position="67"/>
        <end position="88"/>
    </location>
</feature>
<keyword evidence="1" id="KW-0472">Membrane</keyword>
<feature type="transmembrane region" description="Helical" evidence="1">
    <location>
        <begin position="143"/>
        <end position="160"/>
    </location>
</feature>
<dbReference type="Proteomes" id="UP000680020">
    <property type="component" value="Unassembled WGS sequence"/>
</dbReference>
<evidence type="ECO:0000313" key="4">
    <source>
        <dbReference type="Proteomes" id="UP000680020"/>
    </source>
</evidence>
<keyword evidence="1" id="KW-1133">Transmembrane helix</keyword>
<organism evidence="3 4">
    <name type="scientific">Wohlfahrtiimonas chitiniclastica</name>
    <dbReference type="NCBI Taxonomy" id="400946"/>
    <lineage>
        <taxon>Bacteria</taxon>
        <taxon>Pseudomonadati</taxon>
        <taxon>Pseudomonadota</taxon>
        <taxon>Gammaproteobacteria</taxon>
        <taxon>Cardiobacteriales</taxon>
        <taxon>Ignatzschineriaceae</taxon>
        <taxon>Wohlfahrtiimonas</taxon>
    </lineage>
</organism>
<dbReference type="Pfam" id="PF14351">
    <property type="entry name" value="DUF4401"/>
    <property type="match status" value="1"/>
</dbReference>
<proteinExistence type="predicted"/>
<sequence length="311" mass="34705">MQTLNLKHFLHAGLMCVLTLILMSFPAYCVAQLEANTTLLYGLCIAFIAMAVYICSRCRTERFSHQFLILASLTLSALFTNGAALLIANNDWDQLIKSFALVNAIYSLVLLFALNNGYIRILAILILCLMGMIGLYAQTDVAWPYYGLLALTLVLLFAAWSKSSLNLEWMIALALCVLGMTLFELWLKDFGFHIIQPPHLLSLLPMMGALPWLLRSPADLSLRITSAAALLIALWFLPLNVVMGAVLVLIGILKGERALHVLGLLLFTVTLVLYYYELSWSLQAKGWLLLSTGIVILCVPRILQRILWRDA</sequence>
<protein>
    <submittedName>
        <fullName evidence="3">DUF4401 domain-containing protein</fullName>
    </submittedName>
</protein>
<gene>
    <name evidence="3" type="ORF">J7561_02975</name>
</gene>
<feature type="transmembrane region" description="Helical" evidence="1">
    <location>
        <begin position="94"/>
        <end position="114"/>
    </location>
</feature>
<evidence type="ECO:0000313" key="3">
    <source>
        <dbReference type="EMBL" id="MBS7824168.1"/>
    </source>
</evidence>
<feature type="transmembrane region" description="Helical" evidence="1">
    <location>
        <begin position="258"/>
        <end position="276"/>
    </location>
</feature>
<dbReference type="EMBL" id="JAGIBU010000001">
    <property type="protein sequence ID" value="MBS7824168.1"/>
    <property type="molecule type" value="Genomic_DNA"/>
</dbReference>
<accession>A0AB35BYL0</accession>
<feature type="transmembrane region" description="Helical" evidence="1">
    <location>
        <begin position="12"/>
        <end position="33"/>
    </location>
</feature>
<reference evidence="3" key="1">
    <citation type="submission" date="2021-03" db="EMBL/GenBank/DDBJ databases">
        <title>Identification and antibiotic profiling of Wohlfahrtiimonas chitiniclastica, an underestimated human pathogen.</title>
        <authorList>
            <person name="Kopf A."/>
            <person name="Bunk B."/>
            <person name="Coldewey S."/>
            <person name="Gunzer F."/>
            <person name="Riedel T."/>
            <person name="Schroettner P."/>
        </authorList>
    </citation>
    <scope>NUCLEOTIDE SEQUENCE</scope>
    <source>
        <strain evidence="3">DSM 100917</strain>
    </source>
</reference>
<feature type="transmembrane region" description="Helical" evidence="1">
    <location>
        <begin position="39"/>
        <end position="55"/>
    </location>
</feature>
<name>A0AB35BYL0_9GAMM</name>
<feature type="domain" description="DUF4401" evidence="2">
    <location>
        <begin position="19"/>
        <end position="305"/>
    </location>
</feature>
<feature type="transmembrane region" description="Helical" evidence="1">
    <location>
        <begin position="227"/>
        <end position="252"/>
    </location>
</feature>
<feature type="transmembrane region" description="Helical" evidence="1">
    <location>
        <begin position="121"/>
        <end position="137"/>
    </location>
</feature>
<feature type="transmembrane region" description="Helical" evidence="1">
    <location>
        <begin position="288"/>
        <end position="308"/>
    </location>
</feature>
<dbReference type="AlphaFoldDB" id="A0AB35BYL0"/>
<feature type="transmembrane region" description="Helical" evidence="1">
    <location>
        <begin position="167"/>
        <end position="187"/>
    </location>
</feature>
<dbReference type="InterPro" id="IPR025513">
    <property type="entry name" value="DUF4401"/>
</dbReference>
<evidence type="ECO:0000259" key="2">
    <source>
        <dbReference type="Pfam" id="PF14351"/>
    </source>
</evidence>
<dbReference type="RefSeq" id="WP_213403456.1">
    <property type="nucleotide sequence ID" value="NZ_JAGIBT010000004.1"/>
</dbReference>
<evidence type="ECO:0000256" key="1">
    <source>
        <dbReference type="SAM" id="Phobius"/>
    </source>
</evidence>
<comment type="caution">
    <text evidence="3">The sequence shown here is derived from an EMBL/GenBank/DDBJ whole genome shotgun (WGS) entry which is preliminary data.</text>
</comment>